<comment type="similarity">
    <text evidence="2">Belongs to the NUP210 family.</text>
</comment>
<dbReference type="GO" id="GO:0005643">
    <property type="term" value="C:nuclear pore"/>
    <property type="evidence" value="ECO:0007669"/>
    <property type="project" value="TreeGrafter"/>
</dbReference>
<dbReference type="VEuPathDB" id="VectorBase:BGLB020071"/>
<dbReference type="InterPro" id="IPR055095">
    <property type="entry name" value="NUP210_Ig_C"/>
</dbReference>
<dbReference type="InterPro" id="IPR055099">
    <property type="entry name" value="Ig_NUP210_7th"/>
</dbReference>
<evidence type="ECO:0000256" key="2">
    <source>
        <dbReference type="ARBA" id="ARBA00007313"/>
    </source>
</evidence>
<dbReference type="Pfam" id="PF22967">
    <property type="entry name" value="Ig_NUP210_1st"/>
    <property type="match status" value="1"/>
</dbReference>
<dbReference type="InterPro" id="IPR003343">
    <property type="entry name" value="Big_2"/>
</dbReference>
<dbReference type="Pfam" id="PF22969">
    <property type="entry name" value="Ig_NUP210_2nd"/>
    <property type="match status" value="1"/>
</dbReference>
<dbReference type="Pfam" id="PF22959">
    <property type="entry name" value="Ig_NUP210_15th"/>
    <property type="match status" value="1"/>
</dbReference>
<feature type="transmembrane region" description="Helical" evidence="10">
    <location>
        <begin position="1817"/>
        <end position="1838"/>
    </location>
</feature>
<evidence type="ECO:0000256" key="6">
    <source>
        <dbReference type="ARBA" id="ARBA00023136"/>
    </source>
</evidence>
<feature type="signal peptide" evidence="11">
    <location>
        <begin position="1"/>
        <end position="28"/>
    </location>
</feature>
<dbReference type="PANTHER" id="PTHR23019:SF0">
    <property type="entry name" value="NUCLEAR PORE MEMBRANE GLYCOPROTEIN 210"/>
    <property type="match status" value="1"/>
</dbReference>
<evidence type="ECO:0000313" key="14">
    <source>
        <dbReference type="Proteomes" id="UP000076420"/>
    </source>
</evidence>
<dbReference type="InterPro" id="IPR055096">
    <property type="entry name" value="Ig_NUP210_1st"/>
</dbReference>
<dbReference type="Pfam" id="PF22962">
    <property type="entry name" value="Ig_NUP210_7th"/>
    <property type="match status" value="1"/>
</dbReference>
<accession>A0A2C9KII1</accession>
<dbReference type="Pfam" id="PF26183">
    <property type="entry name" value="Ig_NUP210_14th"/>
    <property type="match status" value="1"/>
</dbReference>
<protein>
    <recommendedName>
        <fullName evidence="12">BIG2 domain-containing protein</fullName>
    </recommendedName>
</protein>
<keyword evidence="8" id="KW-0539">Nucleus</keyword>
<dbReference type="InterPro" id="IPR057586">
    <property type="entry name" value="Ig_NUP210_16th"/>
</dbReference>
<gene>
    <name evidence="13" type="primary">106078177</name>
</gene>
<dbReference type="InterPro" id="IPR055098">
    <property type="entry name" value="Ig_NUP210_3rd"/>
</dbReference>
<dbReference type="Pfam" id="PF26181">
    <property type="entry name" value="Ig_NUP210_13th"/>
    <property type="match status" value="1"/>
</dbReference>
<proteinExistence type="inferred from homology"/>
<feature type="chain" id="PRO_5012880726" description="BIG2 domain-containing protein" evidence="11">
    <location>
        <begin position="29"/>
        <end position="1917"/>
    </location>
</feature>
<reference evidence="13" key="1">
    <citation type="submission" date="2020-05" db="UniProtKB">
        <authorList>
            <consortium name="EnsemblMetazoa"/>
        </authorList>
    </citation>
    <scope>IDENTIFICATION</scope>
    <source>
        <strain evidence="13">BB02</strain>
    </source>
</reference>
<dbReference type="InterPro" id="IPR056898">
    <property type="entry name" value="Ig_NUP210_6th"/>
</dbReference>
<evidence type="ECO:0000256" key="5">
    <source>
        <dbReference type="ARBA" id="ARBA00022989"/>
    </source>
</evidence>
<dbReference type="STRING" id="6526.A0A2C9KII1"/>
<feature type="domain" description="BIG2" evidence="12">
    <location>
        <begin position="451"/>
        <end position="529"/>
    </location>
</feature>
<evidence type="ECO:0000313" key="13">
    <source>
        <dbReference type="EnsemblMetazoa" id="BGLB020071-PA"/>
    </source>
</evidence>
<dbReference type="VEuPathDB" id="VectorBase:BGLAX_029369"/>
<evidence type="ECO:0000256" key="10">
    <source>
        <dbReference type="SAM" id="Phobius"/>
    </source>
</evidence>
<dbReference type="InterPro" id="IPR056899">
    <property type="entry name" value="Ig_NUP210_9th"/>
</dbReference>
<dbReference type="EnsemblMetazoa" id="BGLB020071-RA">
    <property type="protein sequence ID" value="BGLB020071-PA"/>
    <property type="gene ID" value="BGLB020071"/>
</dbReference>
<feature type="region of interest" description="Disordered" evidence="9">
    <location>
        <begin position="1868"/>
        <end position="1917"/>
    </location>
</feature>
<evidence type="ECO:0000256" key="11">
    <source>
        <dbReference type="SAM" id="SignalP"/>
    </source>
</evidence>
<dbReference type="InterPro" id="IPR055097">
    <property type="entry name" value="Ig_NUP210_2nd"/>
</dbReference>
<dbReference type="Pfam" id="PF24991">
    <property type="entry name" value="Ig_NUP210_4th"/>
    <property type="match status" value="1"/>
</dbReference>
<evidence type="ECO:0000256" key="1">
    <source>
        <dbReference type="ARBA" id="ARBA00004590"/>
    </source>
</evidence>
<sequence length="1917" mass="210546">MALPMIPAMAPIILTILMILTNVITSYGAKLNAPKVLLPYYSSVITNFTLQVEYSPEESLVANCYRWRSTNPEIAQVQLVNSTDSICAQTAIVSAISKTPHQKATVILAENKVTGEILRTNVIVGEIVRLEIETTTRLLFLEDSPEELIARGYDSEGNIFSNLEGLSFEWSLISDNETGQEIVDAHNILRIKRFTDSHYTTPRHIAPLEAQGKQGDMILVEGIRTGSAKVSARLKDPAYKNIKPHDVRIMVIANLMLSPLEAYVLTHGQVKYRVEILKHNSLKEIEMPSKQYYLEVKDGDICSFDRKTSMATALAMGSTEVVLKDRNIIGTDFFRQPSALIHVVSPGFLVFVILPHRKWILETGREYEIYLEIYDTDSHMIYPSDNVRVVAEFDSAYLKVLFSSVNGTYHIVRALIKGDTVIDGTLVSVIDKQGQEHAIRPEVKQSQDVEIYDPIVVTPVLLIFPWDPVTRCHHRFVAKATGGSGEYVWSMTNTSVATVDAKGKINTVGPGTTNITAADAKNSIYYGTSVVHVLPPTEIKFPLSRVEAAVGTTLQLPLEVLTKLGKAQYSFTDCRQLPLNITFSDFSVFEHVAKDELTIDLPERGCTTLTFLAKHHGHTEVVVTYQSKNVILEASVTIAAYNPLKAVDPEVEVVIGLASSKEIVFNGGPQPWILDSSKFFQDLKPARQDLVRTEKSSAVATGRGVHSFVVFCRDFGEQEIHLSVGNGKTAKNHFPVTETTFIRFICARPVELHLQPLIKLNSQLPPCPLQREKNVPMPIHYAKDLELLVVVTDSSGRRFDNFSSLAIEWSVSAPNLADLLYTKDLKSQLDVHSSGKKTLNLYQTVKPHRKTGNIIITASIDWYKVSASKAFGKPLERITPAIKKSLELMLVEEAVLSPASVSVFNHPSNKVNIELRHGSGYFYLEEFKSQVLSAKYDQKGRSVQVTPLKDGTHVFTIYDICLDVTSHPVATVSVSGVGRVDVMVIDKVEVLKEVQAKVQVLDLRGEPLLASFFTLMGLKLEPASDIISLRPLQTNEGDSVTGLYTVYGAQVGHTTLTASISLPNHKVIHSAPKAIEVFPPLKLEPKNITLIIGAVLQVLAFGGPQPQSNVEFSILDKHISTVSSGGLLEAQEIGQTKIIGKAVGTDSLTGEKVVYSQDDAIVNVIVLKGVRIHAPLTRLQTGTKIPVYALGLTENETPFSFGNTVPPLIFTWTASSREVLKLQSVYSKSGIQPLSENNFAQQAVAMETGHATIKLKVQVTPGSHLQLYGDSFLTDEVQIQVFEKLALLSPTVCHGQIRITPNTDTFLKTNRDIAARVSYYVINDSQDTPVIRVLDNGQLRSGSAPGNAFLHVVSEEEFGINQTLVILVKVKPVSYLMINSDTAILTTSANQLTAVPLGSTLQFSVSFHDDVGDEFYATNIQLGIRCSRYDLLHVSNGVDNNTLLVRTGELGHTVLKVWNKNKPSMADYVNIPVGHAITPAQATVTLGSIICFHSPITTESGIGGTWISKSSALEIEESSGISTAKSVGRATIIYTFSAFTSTKTEVVIEPIKSISIDQGLGYLTNSAVKGRNPFFQVSFTSSGTSIIGTNCSSVVVQSKFSPSYIPYTCQLELLHKTQDIFIEELFGVKPHFDVEKGLHGCFVQVNSPENSIQRLAVFESNITLSVRILSSPGQPEVFSAPLTLNFIPAFYVHNAELLLTTSSPQALLKVSAAAKVVPDIEISTSDLNVIQVLAPEVDLATSNVINYPVKLVDSALLWNKEKLDIYVETCHRRTGYKVKIPVLVKLIGQKPDSSKMHRLDQSWSSMLSSTVSNYQSWLIICLIVMLTAAAVLVGYHAILGPRYKASSNPNVFLNQGSLSPSQSASFIQQSTPISSPSYTGRPSPTSPKLWSVSYNQQDTRTSPYKRNLYSLSPQSKS</sequence>
<dbReference type="Pfam" id="PF24902">
    <property type="entry name" value="Ig_NUP210_9th"/>
    <property type="match status" value="1"/>
</dbReference>
<name>A0A2C9KII1_BIOGL</name>
<dbReference type="OrthoDB" id="361283at2759"/>
<dbReference type="InterPro" id="IPR055094">
    <property type="entry name" value="NUP210_Ig15"/>
</dbReference>
<comment type="subcellular location">
    <subcellularLocation>
        <location evidence="1">Nucleus membrane</location>
        <topology evidence="1">Single-pass membrane protein</topology>
    </subcellularLocation>
</comment>
<keyword evidence="5 10" id="KW-1133">Transmembrane helix</keyword>
<evidence type="ECO:0000256" key="4">
    <source>
        <dbReference type="ARBA" id="ARBA00022729"/>
    </source>
</evidence>
<dbReference type="Pfam" id="PF24935">
    <property type="entry name" value="Ig_NUP210_6th"/>
    <property type="match status" value="1"/>
</dbReference>
<dbReference type="Pfam" id="PF26184">
    <property type="entry name" value="Ig_NUP210_8th"/>
    <property type="match status" value="1"/>
</dbReference>
<dbReference type="SMART" id="SM00635">
    <property type="entry name" value="BID_2"/>
    <property type="match status" value="2"/>
</dbReference>
<dbReference type="GO" id="GO:0031965">
    <property type="term" value="C:nuclear membrane"/>
    <property type="evidence" value="ECO:0007669"/>
    <property type="project" value="UniProtKB-SubCell"/>
</dbReference>
<evidence type="ECO:0000259" key="12">
    <source>
        <dbReference type="SMART" id="SM00635"/>
    </source>
</evidence>
<dbReference type="Pfam" id="PF25354">
    <property type="entry name" value="Ig_NUP210_16th"/>
    <property type="match status" value="1"/>
</dbReference>
<dbReference type="InterPro" id="IPR008964">
    <property type="entry name" value="Invasin/intimin_cell_adhesion"/>
</dbReference>
<dbReference type="Pfam" id="PF22963">
    <property type="entry name" value="Ig_NUP210_3rd"/>
    <property type="match status" value="1"/>
</dbReference>
<dbReference type="InterPro" id="IPR056897">
    <property type="entry name" value="Ig_NUP210_4th"/>
</dbReference>
<organism evidence="13 14">
    <name type="scientific">Biomphalaria glabrata</name>
    <name type="common">Bloodfluke planorb</name>
    <name type="synonym">Freshwater snail</name>
    <dbReference type="NCBI Taxonomy" id="6526"/>
    <lineage>
        <taxon>Eukaryota</taxon>
        <taxon>Metazoa</taxon>
        <taxon>Spiralia</taxon>
        <taxon>Lophotrochozoa</taxon>
        <taxon>Mollusca</taxon>
        <taxon>Gastropoda</taxon>
        <taxon>Heterobranchia</taxon>
        <taxon>Euthyneura</taxon>
        <taxon>Panpulmonata</taxon>
        <taxon>Hygrophila</taxon>
        <taxon>Lymnaeoidea</taxon>
        <taxon>Planorbidae</taxon>
        <taxon>Biomphalaria</taxon>
    </lineage>
</organism>
<dbReference type="InterPro" id="IPR045197">
    <property type="entry name" value="NUP210-like"/>
</dbReference>
<keyword evidence="4 11" id="KW-0732">Signal</keyword>
<dbReference type="PANTHER" id="PTHR23019">
    <property type="entry name" value="NUCLEAR PORE MEMBRANE GLYCOPROTEIN GP210-RELATED"/>
    <property type="match status" value="1"/>
</dbReference>
<dbReference type="Gene3D" id="2.60.40.1080">
    <property type="match status" value="1"/>
</dbReference>
<dbReference type="SUPFAM" id="SSF49373">
    <property type="entry name" value="Invasin/intimin cell-adhesion fragments"/>
    <property type="match status" value="1"/>
</dbReference>
<keyword evidence="6 10" id="KW-0472">Membrane</keyword>
<dbReference type="Pfam" id="PF22957">
    <property type="entry name" value="NUP210_Ig"/>
    <property type="match status" value="1"/>
</dbReference>
<evidence type="ECO:0000256" key="7">
    <source>
        <dbReference type="ARBA" id="ARBA00023180"/>
    </source>
</evidence>
<dbReference type="InterPro" id="IPR058779">
    <property type="entry name" value="Ig_NUP210_13th"/>
</dbReference>
<evidence type="ECO:0000256" key="8">
    <source>
        <dbReference type="ARBA" id="ARBA00023242"/>
    </source>
</evidence>
<evidence type="ECO:0000256" key="3">
    <source>
        <dbReference type="ARBA" id="ARBA00022692"/>
    </source>
</evidence>
<dbReference type="Proteomes" id="UP000076420">
    <property type="component" value="Unassembled WGS sequence"/>
</dbReference>
<dbReference type="Pfam" id="PF26182">
    <property type="entry name" value="Ig_NUP210_5th"/>
    <property type="match status" value="1"/>
</dbReference>
<evidence type="ECO:0000256" key="9">
    <source>
        <dbReference type="SAM" id="MobiDB-lite"/>
    </source>
</evidence>
<dbReference type="KEGG" id="bgt:106078177"/>
<dbReference type="Pfam" id="PF02368">
    <property type="entry name" value="Big_2"/>
    <property type="match status" value="1"/>
</dbReference>
<keyword evidence="3 10" id="KW-0812">Transmembrane</keyword>
<keyword evidence="7" id="KW-0325">Glycoprotein</keyword>
<feature type="domain" description="BIG2" evidence="12">
    <location>
        <begin position="1077"/>
        <end position="1152"/>
    </location>
</feature>